<feature type="signal peptide" evidence="1">
    <location>
        <begin position="1"/>
        <end position="17"/>
    </location>
</feature>
<evidence type="ECO:0000259" key="2">
    <source>
        <dbReference type="Pfam" id="PF08787"/>
    </source>
</evidence>
<evidence type="ECO:0000256" key="1">
    <source>
        <dbReference type="SAM" id="SignalP"/>
    </source>
</evidence>
<dbReference type="SUPFAM" id="SSF49899">
    <property type="entry name" value="Concanavalin A-like lectins/glucanases"/>
    <property type="match status" value="1"/>
</dbReference>
<dbReference type="InterPro" id="IPR013320">
    <property type="entry name" value="ConA-like_dom_sf"/>
</dbReference>
<dbReference type="InterPro" id="IPR014895">
    <property type="entry name" value="Alginate_lyase_2"/>
</dbReference>
<keyword evidence="1" id="KW-0732">Signal</keyword>
<comment type="caution">
    <text evidence="3">The sequence shown here is derived from an EMBL/GenBank/DDBJ whole genome shotgun (WGS) entry which is preliminary data.</text>
</comment>
<organism evidence="3 4">
    <name type="scientific">Massilia solisilvae</name>
    <dbReference type="NCBI Taxonomy" id="1811225"/>
    <lineage>
        <taxon>Bacteria</taxon>
        <taxon>Pseudomonadati</taxon>
        <taxon>Pseudomonadota</taxon>
        <taxon>Betaproteobacteria</taxon>
        <taxon>Burkholderiales</taxon>
        <taxon>Oxalobacteraceae</taxon>
        <taxon>Telluria group</taxon>
        <taxon>Massilia</taxon>
    </lineage>
</organism>
<protein>
    <submittedName>
        <fullName evidence="3">Polysaccharide lyase family 7 protein</fullName>
    </submittedName>
</protein>
<accession>A0ABT2BK06</accession>
<keyword evidence="3" id="KW-0456">Lyase</keyword>
<dbReference type="Pfam" id="PF08787">
    <property type="entry name" value="Alginate_lyase2"/>
    <property type="match status" value="1"/>
</dbReference>
<feature type="chain" id="PRO_5045878312" evidence="1">
    <location>
        <begin position="18"/>
        <end position="248"/>
    </location>
</feature>
<dbReference type="Proteomes" id="UP001205861">
    <property type="component" value="Unassembled WGS sequence"/>
</dbReference>
<reference evidence="3 4" key="1">
    <citation type="submission" date="2022-08" db="EMBL/GenBank/DDBJ databases">
        <title>Reclassification of Massilia species as members of the genera Telluria, Duganella, Pseudoduganella, Mokoshia gen. nov. and Zemynaea gen. nov. using orthogonal and non-orthogonal genome-based approaches.</title>
        <authorList>
            <person name="Bowman J.P."/>
        </authorList>
    </citation>
    <scope>NUCLEOTIDE SEQUENCE [LARGE SCALE GENOMIC DNA]</scope>
    <source>
        <strain evidence="3 4">JCM 31607</strain>
    </source>
</reference>
<feature type="domain" description="Alginate lyase 2" evidence="2">
    <location>
        <begin position="42"/>
        <end position="220"/>
    </location>
</feature>
<sequence>MKAVACALLSCAVSAAAQDYTPQSTLERLFDLEGKPPYRAPGTLVFSALESKYDSGHGHGYRNELKIADRLRHSAAQTREHFSARVTPSLPDGAKSIVAQYHAVGLDTILKVYVQDTAERKGLDGKANNGVFDIIARITGAAGKETATALGTVRSGESFDIDIALNAGQAQVSVTTAADGTRQTEPTQVKQDSRAIYFKFGDYLQALDPATQAHTIEAARWDQYYQQQHITAEHITFSHTVFERREQP</sequence>
<evidence type="ECO:0000313" key="3">
    <source>
        <dbReference type="EMBL" id="MCS0608746.1"/>
    </source>
</evidence>
<dbReference type="EMBL" id="JANUGV010000002">
    <property type="protein sequence ID" value="MCS0608746.1"/>
    <property type="molecule type" value="Genomic_DNA"/>
</dbReference>
<evidence type="ECO:0000313" key="4">
    <source>
        <dbReference type="Proteomes" id="UP001205861"/>
    </source>
</evidence>
<dbReference type="GO" id="GO:0016829">
    <property type="term" value="F:lyase activity"/>
    <property type="evidence" value="ECO:0007669"/>
    <property type="project" value="UniProtKB-KW"/>
</dbReference>
<gene>
    <name evidence="3" type="ORF">NX773_11275</name>
</gene>
<proteinExistence type="predicted"/>
<dbReference type="RefSeq" id="WP_258856416.1">
    <property type="nucleotide sequence ID" value="NZ_JANUGV010000002.1"/>
</dbReference>
<name>A0ABT2BK06_9BURK</name>
<keyword evidence="4" id="KW-1185">Reference proteome</keyword>
<dbReference type="Gene3D" id="2.60.120.200">
    <property type="match status" value="1"/>
</dbReference>